<sequence>MAETIPEHRTGFATRSGDTRVIGTKSDETFRSVADARAAAGTIQTTAQEAKVKAEAGSGAKKASAKPDAPAGGPMPPSTQTN</sequence>
<feature type="compositionally biased region" description="Low complexity" evidence="1">
    <location>
        <begin position="55"/>
        <end position="72"/>
    </location>
</feature>
<evidence type="ECO:0000313" key="3">
    <source>
        <dbReference type="Proteomes" id="UP000035287"/>
    </source>
</evidence>
<dbReference type="PATRIC" id="fig|1348774.3.peg.1589"/>
<feature type="compositionally biased region" description="Pro residues" evidence="1">
    <location>
        <begin position="73"/>
        <end position="82"/>
    </location>
</feature>
<feature type="region of interest" description="Disordered" evidence="1">
    <location>
        <begin position="50"/>
        <end position="82"/>
    </location>
</feature>
<dbReference type="Proteomes" id="UP000035287">
    <property type="component" value="Chromosome"/>
</dbReference>
<protein>
    <submittedName>
        <fullName evidence="2">Uncharacterized protein</fullName>
    </submittedName>
</protein>
<dbReference type="EMBL" id="CP011770">
    <property type="protein sequence ID" value="AKM09876.1"/>
    <property type="molecule type" value="Genomic_DNA"/>
</dbReference>
<dbReference type="AlphaFoldDB" id="A0A0G3XGW2"/>
<name>A0A0G3XGW2_9SPHN</name>
<reference evidence="2 3" key="1">
    <citation type="submission" date="2015-06" db="EMBL/GenBank/DDBJ databases">
        <authorList>
            <person name="Zeng Y."/>
            <person name="Huang Y."/>
        </authorList>
    </citation>
    <scope>NUCLEOTIDE SEQUENCE [LARGE SCALE GENOMIC DNA]</scope>
    <source>
        <strain evidence="2 3">PQ-2</strain>
    </source>
</reference>
<dbReference type="RefSeq" id="WP_047820560.1">
    <property type="nucleotide sequence ID" value="NZ_CP011770.1"/>
</dbReference>
<proteinExistence type="predicted"/>
<organism evidence="2 3">
    <name type="scientific">Croceicoccus naphthovorans</name>
    <dbReference type="NCBI Taxonomy" id="1348774"/>
    <lineage>
        <taxon>Bacteria</taxon>
        <taxon>Pseudomonadati</taxon>
        <taxon>Pseudomonadota</taxon>
        <taxon>Alphaproteobacteria</taxon>
        <taxon>Sphingomonadales</taxon>
        <taxon>Erythrobacteraceae</taxon>
        <taxon>Croceicoccus</taxon>
    </lineage>
</organism>
<accession>A0A0G3XGW2</accession>
<dbReference type="STRING" id="1348774.AB433_07580"/>
<evidence type="ECO:0000313" key="2">
    <source>
        <dbReference type="EMBL" id="AKM09876.1"/>
    </source>
</evidence>
<evidence type="ECO:0000256" key="1">
    <source>
        <dbReference type="SAM" id="MobiDB-lite"/>
    </source>
</evidence>
<gene>
    <name evidence="2" type="ORF">AB433_07580</name>
</gene>
<keyword evidence="3" id="KW-1185">Reference proteome</keyword>
<dbReference type="KEGG" id="cna:AB433_07580"/>